<dbReference type="EMBL" id="JBHTKM010000059">
    <property type="protein sequence ID" value="MFD1015743.1"/>
    <property type="molecule type" value="Genomic_DNA"/>
</dbReference>
<keyword evidence="2" id="KW-1185">Reference proteome</keyword>
<sequence length="66" mass="7814">MFHTEKASRTNSTFGFCRHESQHRKTKRAVFCQRLNDIEKKELNLKTDKENILYGIKNLETTKGNK</sequence>
<gene>
    <name evidence="1" type="ORF">ACFQ13_07440</name>
</gene>
<dbReference type="Proteomes" id="UP001597086">
    <property type="component" value="Unassembled WGS sequence"/>
</dbReference>
<accession>A0ABW3KSZ3</accession>
<proteinExistence type="predicted"/>
<protein>
    <submittedName>
        <fullName evidence="1">Uncharacterized protein</fullName>
    </submittedName>
</protein>
<name>A0ABW3KSZ3_9FLAO</name>
<reference evidence="2" key="1">
    <citation type="journal article" date="2019" name="Int. J. Syst. Evol. Microbiol.">
        <title>The Global Catalogue of Microorganisms (GCM) 10K type strain sequencing project: providing services to taxonomists for standard genome sequencing and annotation.</title>
        <authorList>
            <consortium name="The Broad Institute Genomics Platform"/>
            <consortium name="The Broad Institute Genome Sequencing Center for Infectious Disease"/>
            <person name="Wu L."/>
            <person name="Ma J."/>
        </authorList>
    </citation>
    <scope>NUCLEOTIDE SEQUENCE [LARGE SCALE GENOMIC DNA]</scope>
    <source>
        <strain evidence="2">CCUG 56098</strain>
    </source>
</reference>
<organism evidence="1 2">
    <name type="scientific">Winogradskyella rapida</name>
    <dbReference type="NCBI Taxonomy" id="549701"/>
    <lineage>
        <taxon>Bacteria</taxon>
        <taxon>Pseudomonadati</taxon>
        <taxon>Bacteroidota</taxon>
        <taxon>Flavobacteriia</taxon>
        <taxon>Flavobacteriales</taxon>
        <taxon>Flavobacteriaceae</taxon>
        <taxon>Winogradskyella</taxon>
    </lineage>
</organism>
<dbReference type="RefSeq" id="WP_386115777.1">
    <property type="nucleotide sequence ID" value="NZ_JBHTKM010000059.1"/>
</dbReference>
<evidence type="ECO:0000313" key="2">
    <source>
        <dbReference type="Proteomes" id="UP001597086"/>
    </source>
</evidence>
<evidence type="ECO:0000313" key="1">
    <source>
        <dbReference type="EMBL" id="MFD1015743.1"/>
    </source>
</evidence>
<comment type="caution">
    <text evidence="1">The sequence shown here is derived from an EMBL/GenBank/DDBJ whole genome shotgun (WGS) entry which is preliminary data.</text>
</comment>